<keyword evidence="4" id="KW-1185">Reference proteome</keyword>
<protein>
    <submittedName>
        <fullName evidence="3">Tetratricopeptide repeat protein</fullName>
    </submittedName>
</protein>
<dbReference type="RefSeq" id="WP_194695659.1">
    <property type="nucleotide sequence ID" value="NZ_JADKPO010000007.1"/>
</dbReference>
<reference evidence="3" key="1">
    <citation type="submission" date="2020-11" db="EMBL/GenBank/DDBJ databases">
        <title>Nocardioides cynanchi sp. nov., isolated from soil of rhizosphere of Cynanchum wilfordii.</title>
        <authorList>
            <person name="Lee J.-S."/>
            <person name="Suh M.K."/>
            <person name="Kim J.-S."/>
        </authorList>
    </citation>
    <scope>NUCLEOTIDE SEQUENCE</scope>
    <source>
        <strain evidence="3">KCTC 19276</strain>
    </source>
</reference>
<evidence type="ECO:0000259" key="2">
    <source>
        <dbReference type="PROSITE" id="PS51352"/>
    </source>
</evidence>
<dbReference type="EMBL" id="JADKPO010000007">
    <property type="protein sequence ID" value="MBF4767511.1"/>
    <property type="molecule type" value="Genomic_DNA"/>
</dbReference>
<organism evidence="3 4">
    <name type="scientific">Nocardioides agariphilus</name>
    <dbReference type="NCBI Taxonomy" id="433664"/>
    <lineage>
        <taxon>Bacteria</taxon>
        <taxon>Bacillati</taxon>
        <taxon>Actinomycetota</taxon>
        <taxon>Actinomycetes</taxon>
        <taxon>Propionibacteriales</taxon>
        <taxon>Nocardioidaceae</taxon>
        <taxon>Nocardioides</taxon>
    </lineage>
</organism>
<evidence type="ECO:0000256" key="1">
    <source>
        <dbReference type="SAM" id="MobiDB-lite"/>
    </source>
</evidence>
<name>A0A930VMS2_9ACTN</name>
<dbReference type="Pfam" id="PF14561">
    <property type="entry name" value="TPR_20"/>
    <property type="match status" value="1"/>
</dbReference>
<dbReference type="InterPro" id="IPR036249">
    <property type="entry name" value="Thioredoxin-like_sf"/>
</dbReference>
<feature type="region of interest" description="Disordered" evidence="1">
    <location>
        <begin position="156"/>
        <end position="180"/>
    </location>
</feature>
<evidence type="ECO:0000313" key="3">
    <source>
        <dbReference type="EMBL" id="MBF4767511.1"/>
    </source>
</evidence>
<sequence length="318" mass="33310">MTQQPFSRPGAIDLSGLKRPQQPAGAGAAQPGAGTATAGTSAYALDVDEQNFQSLLEASMTAPVVLVFYSTAQAPESADMARDVATVAGEYDGRFLAGLIDIDATPAIAQAMQIPQVPMLFVLLDGRPATQPIPGLLKLDELRVLFNQLGQQLTAQGITGRHQPRSAGAPAVGGDEGQEPVLDPRYAAAQDALGDGDLERAVAEYQKLVDANPADIEAAAGLAMAKVLRRTQGVDLTAARETAAANPDDVEAQTLVADLDMLGGHVDDAFNRLIDVVRRTSDADRNKAREHLLGLFAAVGNADPRVVKARQNLASALF</sequence>
<gene>
    <name evidence="3" type="ORF">ISU10_06995</name>
</gene>
<feature type="compositionally biased region" description="Low complexity" evidence="1">
    <location>
        <begin position="20"/>
        <end position="33"/>
    </location>
</feature>
<dbReference type="Gene3D" id="1.25.40.10">
    <property type="entry name" value="Tetratricopeptide repeat domain"/>
    <property type="match status" value="1"/>
</dbReference>
<dbReference type="InterPro" id="IPR011990">
    <property type="entry name" value="TPR-like_helical_dom_sf"/>
</dbReference>
<dbReference type="SUPFAM" id="SSF52833">
    <property type="entry name" value="Thioredoxin-like"/>
    <property type="match status" value="1"/>
</dbReference>
<dbReference type="SUPFAM" id="SSF48452">
    <property type="entry name" value="TPR-like"/>
    <property type="match status" value="1"/>
</dbReference>
<accession>A0A930VMS2</accession>
<dbReference type="PROSITE" id="PS51352">
    <property type="entry name" value="THIOREDOXIN_2"/>
    <property type="match status" value="1"/>
</dbReference>
<dbReference type="Gene3D" id="3.40.30.10">
    <property type="entry name" value="Glutaredoxin"/>
    <property type="match status" value="1"/>
</dbReference>
<dbReference type="AlphaFoldDB" id="A0A930VMS2"/>
<dbReference type="InterPro" id="IPR013766">
    <property type="entry name" value="Thioredoxin_domain"/>
</dbReference>
<dbReference type="GO" id="GO:0006950">
    <property type="term" value="P:response to stress"/>
    <property type="evidence" value="ECO:0007669"/>
    <property type="project" value="UniProtKB-ARBA"/>
</dbReference>
<dbReference type="Proteomes" id="UP000660668">
    <property type="component" value="Unassembled WGS sequence"/>
</dbReference>
<comment type="caution">
    <text evidence="3">The sequence shown here is derived from an EMBL/GenBank/DDBJ whole genome shotgun (WGS) entry which is preliminary data.</text>
</comment>
<evidence type="ECO:0000313" key="4">
    <source>
        <dbReference type="Proteomes" id="UP000660668"/>
    </source>
</evidence>
<proteinExistence type="predicted"/>
<feature type="domain" description="Thioredoxin" evidence="2">
    <location>
        <begin position="22"/>
        <end position="151"/>
    </location>
</feature>
<feature type="region of interest" description="Disordered" evidence="1">
    <location>
        <begin position="1"/>
        <end position="33"/>
    </location>
</feature>